<dbReference type="AlphaFoldDB" id="A0A8J6IS15"/>
<dbReference type="RefSeq" id="WP_186505269.1">
    <property type="nucleotide sequence ID" value="NZ_JACNEP010000002.1"/>
</dbReference>
<reference evidence="1" key="2">
    <citation type="submission" date="2020-08" db="EMBL/GenBank/DDBJ databases">
        <authorList>
            <person name="Lai Q."/>
        </authorList>
    </citation>
    <scope>NUCLEOTIDE SEQUENCE</scope>
    <source>
        <strain evidence="1">S27-2</strain>
    </source>
</reference>
<protein>
    <submittedName>
        <fullName evidence="1">Uncharacterized protein</fullName>
    </submittedName>
</protein>
<evidence type="ECO:0000313" key="1">
    <source>
        <dbReference type="EMBL" id="MBC3764792.1"/>
    </source>
</evidence>
<accession>A0A8J6IS15</accession>
<reference evidence="1" key="1">
    <citation type="journal article" date="2018" name="Int. J. Syst. Evol. Microbiol.">
        <title>Neptunicella marina gen. nov., sp. nov., isolated from surface seawater.</title>
        <authorList>
            <person name="Liu X."/>
            <person name="Lai Q."/>
            <person name="Du Y."/>
            <person name="Zhang X."/>
            <person name="Liu Z."/>
            <person name="Sun F."/>
            <person name="Shao Z."/>
        </authorList>
    </citation>
    <scope>NUCLEOTIDE SEQUENCE</scope>
    <source>
        <strain evidence="1">S27-2</strain>
    </source>
</reference>
<dbReference type="Proteomes" id="UP000601768">
    <property type="component" value="Unassembled WGS sequence"/>
</dbReference>
<sequence length="132" mass="14823">MDIAGLVVSGLSALGSLIQAFYTARAEHKNVSKSTLRKAKKRAEQPLKIGTKQVESVIDDVLLQTLLAQIEQHNQQLIAVLQNKTLDDVQQGIQVEKARAQVCKVLKQIKQFNNNQLPTKRLQALWQSHRCE</sequence>
<keyword evidence="2" id="KW-1185">Reference proteome</keyword>
<evidence type="ECO:0000313" key="2">
    <source>
        <dbReference type="Proteomes" id="UP000601768"/>
    </source>
</evidence>
<name>A0A8J6IS15_9ALTE</name>
<gene>
    <name evidence="1" type="ORF">H8B19_02815</name>
</gene>
<comment type="caution">
    <text evidence="1">The sequence shown here is derived from an EMBL/GenBank/DDBJ whole genome shotgun (WGS) entry which is preliminary data.</text>
</comment>
<proteinExistence type="predicted"/>
<dbReference type="EMBL" id="JACNEP010000002">
    <property type="protein sequence ID" value="MBC3764792.1"/>
    <property type="molecule type" value="Genomic_DNA"/>
</dbReference>
<organism evidence="1 2">
    <name type="scientific">Neptunicella marina</name>
    <dbReference type="NCBI Taxonomy" id="2125989"/>
    <lineage>
        <taxon>Bacteria</taxon>
        <taxon>Pseudomonadati</taxon>
        <taxon>Pseudomonadota</taxon>
        <taxon>Gammaproteobacteria</taxon>
        <taxon>Alteromonadales</taxon>
        <taxon>Alteromonadaceae</taxon>
        <taxon>Neptunicella</taxon>
    </lineage>
</organism>